<dbReference type="SUPFAM" id="SSF54373">
    <property type="entry name" value="FAD-linked reductases, C-terminal domain"/>
    <property type="match status" value="1"/>
</dbReference>
<accession>A0ABQ6LXM8</accession>
<keyword evidence="3" id="KW-0560">Oxidoreductase</keyword>
<comment type="cofactor">
    <cofactor evidence="1">
        <name>FAD</name>
        <dbReference type="ChEBI" id="CHEBI:57692"/>
    </cofactor>
</comment>
<evidence type="ECO:0000313" key="6">
    <source>
        <dbReference type="Proteomes" id="UP001224392"/>
    </source>
</evidence>
<protein>
    <submittedName>
        <fullName evidence="5">Flavin monoamine oxidase family protein</fullName>
    </submittedName>
</protein>
<dbReference type="Pfam" id="PF01593">
    <property type="entry name" value="Amino_oxidase"/>
    <property type="match status" value="1"/>
</dbReference>
<reference evidence="5 6" key="1">
    <citation type="submission" date="2023-04" db="EMBL/GenBank/DDBJ databases">
        <title>Marinobulbifer ophiurae gen. nov., sp. Nov., isolate from tissue of brittle star Ophioplocus japonicus.</title>
        <authorList>
            <person name="Kawano K."/>
            <person name="Sawayama S."/>
            <person name="Nakagawa S."/>
        </authorList>
    </citation>
    <scope>NUCLEOTIDE SEQUENCE [LARGE SCALE GENOMIC DNA]</scope>
    <source>
        <strain evidence="5 6">NKW57</strain>
    </source>
</reference>
<evidence type="ECO:0000313" key="5">
    <source>
        <dbReference type="EMBL" id="GMG86848.1"/>
    </source>
</evidence>
<dbReference type="Proteomes" id="UP001224392">
    <property type="component" value="Unassembled WGS sequence"/>
</dbReference>
<dbReference type="InterPro" id="IPR050703">
    <property type="entry name" value="Flavin_MAO"/>
</dbReference>
<evidence type="ECO:0000256" key="2">
    <source>
        <dbReference type="ARBA" id="ARBA00005995"/>
    </source>
</evidence>
<dbReference type="SUPFAM" id="SSF51905">
    <property type="entry name" value="FAD/NAD(P)-binding domain"/>
    <property type="match status" value="1"/>
</dbReference>
<dbReference type="PANTHER" id="PTHR43563:SF1">
    <property type="entry name" value="AMINE OXIDASE [FLAVIN-CONTAINING] B"/>
    <property type="match status" value="1"/>
</dbReference>
<dbReference type="RefSeq" id="WP_285763455.1">
    <property type="nucleotide sequence ID" value="NZ_BSYJ01000002.1"/>
</dbReference>
<dbReference type="PRINTS" id="PR00757">
    <property type="entry name" value="AMINEOXDASEF"/>
</dbReference>
<keyword evidence="6" id="KW-1185">Reference proteome</keyword>
<dbReference type="InterPro" id="IPR036188">
    <property type="entry name" value="FAD/NAD-bd_sf"/>
</dbReference>
<dbReference type="PANTHER" id="PTHR43563">
    <property type="entry name" value="AMINE OXIDASE"/>
    <property type="match status" value="1"/>
</dbReference>
<evidence type="ECO:0000256" key="1">
    <source>
        <dbReference type="ARBA" id="ARBA00001974"/>
    </source>
</evidence>
<gene>
    <name evidence="5" type="ORF">MNKW57_11690</name>
</gene>
<dbReference type="EMBL" id="BSYJ01000002">
    <property type="protein sequence ID" value="GMG86848.1"/>
    <property type="molecule type" value="Genomic_DNA"/>
</dbReference>
<evidence type="ECO:0000256" key="3">
    <source>
        <dbReference type="ARBA" id="ARBA00023002"/>
    </source>
</evidence>
<proteinExistence type="inferred from homology"/>
<comment type="caution">
    <text evidence="5">The sequence shown here is derived from an EMBL/GenBank/DDBJ whole genome shotgun (WGS) entry which is preliminary data.</text>
</comment>
<sequence>MKKVQVAVIGAGISGLYAARLLQADYSVAVLEARQRVGGRLLNHRFENGDSVDVGGQWVGPGQDRMYRLIESLGMRTFPLYDSGKNLLRLNGRLRPYSGTIPRLNPVVLADIGQLMTRLERMADTLDAAAPWRHPDARKWDAMTLDSWVRKAAWTRQARAIMEIAVGAVFAGDASDFSLLHALFYIRSGHSLQTLLAVTGGAQQDRVHGGTQAVCENMAQSLGSAVLQDTAVQRVTESADGLVIEHARGRVHCERLIIATPPNQTLRIAFEPALPGWRDQLLQRMPAGNVTKCIARYETPFWRDAGLSGQGTGPGEVAQATFDNSEPGKRSGLLMTLLDGGNARRLAAMDAEDRRAAVLQSFANYFGERAQTPLEYVEKDWSADEWARGGYAAHMTTGSWTGNGRLLRSANGRIHWAGTETAREWYGYMEGGLEAAERAAGEVRELLQPNRAKENAHV</sequence>
<name>A0ABQ6LXM8_9GAMM</name>
<dbReference type="Gene3D" id="3.50.50.60">
    <property type="entry name" value="FAD/NAD(P)-binding domain"/>
    <property type="match status" value="1"/>
</dbReference>
<organism evidence="5 6">
    <name type="scientific">Biformimicrobium ophioploci</name>
    <dbReference type="NCBI Taxonomy" id="3036711"/>
    <lineage>
        <taxon>Bacteria</taxon>
        <taxon>Pseudomonadati</taxon>
        <taxon>Pseudomonadota</taxon>
        <taxon>Gammaproteobacteria</taxon>
        <taxon>Cellvibrionales</taxon>
        <taxon>Microbulbiferaceae</taxon>
        <taxon>Biformimicrobium</taxon>
    </lineage>
</organism>
<comment type="similarity">
    <text evidence="2">Belongs to the flavin monoamine oxidase family.</text>
</comment>
<feature type="domain" description="Amine oxidase" evidence="4">
    <location>
        <begin position="13"/>
        <end position="443"/>
    </location>
</feature>
<dbReference type="Gene3D" id="1.10.405.10">
    <property type="entry name" value="Guanine Nucleotide Dissociation Inhibitor, domain 1"/>
    <property type="match status" value="1"/>
</dbReference>
<dbReference type="InterPro" id="IPR002937">
    <property type="entry name" value="Amino_oxidase"/>
</dbReference>
<dbReference type="Gene3D" id="3.90.660.10">
    <property type="match status" value="1"/>
</dbReference>
<dbReference type="InterPro" id="IPR001613">
    <property type="entry name" value="Flavin_amine_oxidase"/>
</dbReference>
<evidence type="ECO:0000259" key="4">
    <source>
        <dbReference type="Pfam" id="PF01593"/>
    </source>
</evidence>